<evidence type="ECO:0000313" key="2">
    <source>
        <dbReference type="EMBL" id="BAY59115.1"/>
    </source>
</evidence>
<keyword evidence="1" id="KW-1133">Transmembrane helix</keyword>
<proteinExistence type="predicted"/>
<evidence type="ECO:0000256" key="1">
    <source>
        <dbReference type="SAM" id="Phobius"/>
    </source>
</evidence>
<keyword evidence="1" id="KW-0472">Membrane</keyword>
<keyword evidence="1" id="KW-0812">Transmembrane</keyword>
<organism evidence="2 3">
    <name type="scientific">Leptolyngbya boryana NIES-2135</name>
    <dbReference type="NCBI Taxonomy" id="1973484"/>
    <lineage>
        <taxon>Bacteria</taxon>
        <taxon>Bacillati</taxon>
        <taxon>Cyanobacteriota</taxon>
        <taxon>Cyanophyceae</taxon>
        <taxon>Leptolyngbyales</taxon>
        <taxon>Leptolyngbyaceae</taxon>
        <taxon>Leptolyngbya group</taxon>
        <taxon>Leptolyngbya</taxon>
    </lineage>
</organism>
<name>A0A1Z4JQR4_LEPBY</name>
<reference evidence="2 3" key="1">
    <citation type="submission" date="2017-06" db="EMBL/GenBank/DDBJ databases">
        <title>Genome sequencing of cyanobaciteial culture collection at National Institute for Environmental Studies (NIES).</title>
        <authorList>
            <person name="Hirose Y."/>
            <person name="Shimura Y."/>
            <person name="Fujisawa T."/>
            <person name="Nakamura Y."/>
            <person name="Kawachi M."/>
        </authorList>
    </citation>
    <scope>NUCLEOTIDE SEQUENCE [LARGE SCALE GENOMIC DNA]</scope>
    <source>
        <strain evidence="2 3">NIES-2135</strain>
    </source>
</reference>
<keyword evidence="3" id="KW-1185">Reference proteome</keyword>
<accession>A0A1Z4JQR4</accession>
<sequence>MQTHFRLICSISTVPGWSVENDAVLISEGLFAIALPLGVCVAIFVQKKRKRRALKQQIEMLEKLWRNKV</sequence>
<protein>
    <submittedName>
        <fullName evidence="2">Uncharacterized protein</fullName>
    </submittedName>
</protein>
<dbReference type="Proteomes" id="UP000217895">
    <property type="component" value="Chromosome"/>
</dbReference>
<evidence type="ECO:0000313" key="3">
    <source>
        <dbReference type="Proteomes" id="UP000217895"/>
    </source>
</evidence>
<feature type="transmembrane region" description="Helical" evidence="1">
    <location>
        <begin position="23"/>
        <end position="45"/>
    </location>
</feature>
<gene>
    <name evidence="2" type="ORF">NIES2135_59920</name>
</gene>
<dbReference type="AlphaFoldDB" id="A0A1Z4JQR4"/>
<dbReference type="EMBL" id="AP018203">
    <property type="protein sequence ID" value="BAY59115.1"/>
    <property type="molecule type" value="Genomic_DNA"/>
</dbReference>